<dbReference type="InterPro" id="IPR051525">
    <property type="entry name" value="DVL_RTFL_regulatory"/>
</dbReference>
<dbReference type="HOGENOM" id="CLU_931738_0_0_1"/>
<proteinExistence type="inferred from homology"/>
<accession>A0A0D3C4N9</accession>
<keyword evidence="9" id="KW-1185">Reference proteome</keyword>
<keyword evidence="3" id="KW-1003">Cell membrane</keyword>
<dbReference type="eggNOG" id="ENOG502SA97">
    <property type="taxonomic scope" value="Eukaryota"/>
</dbReference>
<name>A0A0D3C4N9_BRAOL</name>
<keyword evidence="2" id="KW-0217">Developmental protein</keyword>
<protein>
    <submittedName>
        <fullName evidence="8">Uncharacterized protein</fullName>
    </submittedName>
</protein>
<evidence type="ECO:0000313" key="8">
    <source>
        <dbReference type="EnsemblPlants" id="Bo4g186550.1"/>
    </source>
</evidence>
<keyword evidence="5" id="KW-1133">Transmembrane helix</keyword>
<organism evidence="8 9">
    <name type="scientific">Brassica oleracea var. oleracea</name>
    <dbReference type="NCBI Taxonomy" id="109376"/>
    <lineage>
        <taxon>Eukaryota</taxon>
        <taxon>Viridiplantae</taxon>
        <taxon>Streptophyta</taxon>
        <taxon>Embryophyta</taxon>
        <taxon>Tracheophyta</taxon>
        <taxon>Spermatophyta</taxon>
        <taxon>Magnoliopsida</taxon>
        <taxon>eudicotyledons</taxon>
        <taxon>Gunneridae</taxon>
        <taxon>Pentapetalae</taxon>
        <taxon>rosids</taxon>
        <taxon>malvids</taxon>
        <taxon>Brassicales</taxon>
        <taxon>Brassicaceae</taxon>
        <taxon>Brassiceae</taxon>
        <taxon>Brassica</taxon>
    </lineage>
</organism>
<dbReference type="GO" id="GO:0005886">
    <property type="term" value="C:plasma membrane"/>
    <property type="evidence" value="ECO:0007669"/>
    <property type="project" value="UniProtKB-SubCell"/>
</dbReference>
<dbReference type="EnsemblPlants" id="Bo4g186550.1">
    <property type="protein sequence ID" value="Bo4g186550.1"/>
    <property type="gene ID" value="Bo4g186550"/>
</dbReference>
<reference evidence="8" key="2">
    <citation type="submission" date="2015-03" db="UniProtKB">
        <authorList>
            <consortium name="EnsemblPlants"/>
        </authorList>
    </citation>
    <scope>IDENTIFICATION</scope>
</reference>
<dbReference type="AlphaFoldDB" id="A0A0D3C4N9"/>
<dbReference type="Gramene" id="Bo4g186550.1">
    <property type="protein sequence ID" value="Bo4g186550.1"/>
    <property type="gene ID" value="Bo4g186550"/>
</dbReference>
<evidence type="ECO:0000256" key="6">
    <source>
        <dbReference type="ARBA" id="ARBA00023136"/>
    </source>
</evidence>
<dbReference type="InterPro" id="IPR012552">
    <property type="entry name" value="DVL"/>
</dbReference>
<comment type="subcellular location">
    <subcellularLocation>
        <location evidence="1">Cell membrane</location>
        <topology evidence="1">Single-pass membrane protein</topology>
    </subcellularLocation>
</comment>
<keyword evidence="6" id="KW-0472">Membrane</keyword>
<comment type="similarity">
    <text evidence="7">Belongs to the DVL/RTFL small polypeptides family.</text>
</comment>
<evidence type="ECO:0000256" key="2">
    <source>
        <dbReference type="ARBA" id="ARBA00022473"/>
    </source>
</evidence>
<evidence type="ECO:0000256" key="4">
    <source>
        <dbReference type="ARBA" id="ARBA00022692"/>
    </source>
</evidence>
<keyword evidence="4" id="KW-0812">Transmembrane</keyword>
<evidence type="ECO:0000256" key="7">
    <source>
        <dbReference type="ARBA" id="ARBA00024340"/>
    </source>
</evidence>
<dbReference type="GO" id="GO:0008285">
    <property type="term" value="P:negative regulation of cell population proliferation"/>
    <property type="evidence" value="ECO:0007669"/>
    <property type="project" value="InterPro"/>
</dbReference>
<evidence type="ECO:0000256" key="1">
    <source>
        <dbReference type="ARBA" id="ARBA00004162"/>
    </source>
</evidence>
<dbReference type="GO" id="GO:0048367">
    <property type="term" value="P:shoot system development"/>
    <property type="evidence" value="ECO:0007669"/>
    <property type="project" value="UniProtKB-ARBA"/>
</dbReference>
<dbReference type="PANTHER" id="PTHR33102">
    <property type="entry name" value="DVL19-RELATED-RELATED"/>
    <property type="match status" value="1"/>
</dbReference>
<dbReference type="Proteomes" id="UP000032141">
    <property type="component" value="Chromosome C4"/>
</dbReference>
<evidence type="ECO:0000256" key="3">
    <source>
        <dbReference type="ARBA" id="ARBA00022475"/>
    </source>
</evidence>
<dbReference type="STRING" id="109376.A0A0D3C4N9"/>
<dbReference type="Pfam" id="PF08137">
    <property type="entry name" value="DVL"/>
    <property type="match status" value="1"/>
</dbReference>
<reference evidence="8 9" key="1">
    <citation type="journal article" date="2014" name="Genome Biol.">
        <title>Transcriptome and methylome profiling reveals relics of genome dominance in the mesopolyploid Brassica oleracea.</title>
        <authorList>
            <person name="Parkin I.A."/>
            <person name="Koh C."/>
            <person name="Tang H."/>
            <person name="Robinson S.J."/>
            <person name="Kagale S."/>
            <person name="Clarke W.E."/>
            <person name="Town C.D."/>
            <person name="Nixon J."/>
            <person name="Krishnakumar V."/>
            <person name="Bidwell S.L."/>
            <person name="Denoeud F."/>
            <person name="Belcram H."/>
            <person name="Links M.G."/>
            <person name="Just J."/>
            <person name="Clarke C."/>
            <person name="Bender T."/>
            <person name="Huebert T."/>
            <person name="Mason A.S."/>
            <person name="Pires J.C."/>
            <person name="Barker G."/>
            <person name="Moore J."/>
            <person name="Walley P.G."/>
            <person name="Manoli S."/>
            <person name="Batley J."/>
            <person name="Edwards D."/>
            <person name="Nelson M.N."/>
            <person name="Wang X."/>
            <person name="Paterson A.H."/>
            <person name="King G."/>
            <person name="Bancroft I."/>
            <person name="Chalhoub B."/>
            <person name="Sharpe A.G."/>
        </authorList>
    </citation>
    <scope>NUCLEOTIDE SEQUENCE</scope>
    <source>
        <strain evidence="8 9">cv. TO1000</strain>
    </source>
</reference>
<evidence type="ECO:0000313" key="9">
    <source>
        <dbReference type="Proteomes" id="UP000032141"/>
    </source>
</evidence>
<evidence type="ECO:0000256" key="5">
    <source>
        <dbReference type="ARBA" id="ARBA00022989"/>
    </source>
</evidence>
<sequence>MNISKLNFEIGSANSQLHQRFTVDTEGTRERARYHWKDLDARFSDHLSDRQIDFAFTTSLEMKLLWLRKWCPIGVNLVSMYRGHIGLHYDWRDRKVNEFRSCFVRAVKVHSAFYQVSSEPVAKTSTLGVVYAAAQLSRPVVRRFRGETDEYMIFGRIGATGLFLRILFGLRGAAYTDDRSGSGACQCGTASTTRTILLNSPSLPLFYKFKAYKQTLPFLALFLGSLKFVHCIGLTKRGNQSMEPEENSTCQTCKTFGQKCSHVVKKQRTKFYIIRRCIAMLVCWRDNNSDRSNRDRNAS</sequence>